<comment type="cofactor">
    <cofactor evidence="12">
        <name>Zn(2+)</name>
        <dbReference type="ChEBI" id="CHEBI:29105"/>
    </cofactor>
    <text evidence="12">Binds 1 zinc ion per monomer.</text>
</comment>
<dbReference type="RefSeq" id="WP_154715637.1">
    <property type="nucleotide sequence ID" value="NZ_LT837803.1"/>
</dbReference>
<dbReference type="FunFam" id="3.40.1360.10:FF:000002">
    <property type="entry name" value="DNA primase"/>
    <property type="match status" value="1"/>
</dbReference>
<organism evidence="14 15">
    <name type="scientific">Sterolibacterium denitrificans</name>
    <dbReference type="NCBI Taxonomy" id="157592"/>
    <lineage>
        <taxon>Bacteria</taxon>
        <taxon>Pseudomonadati</taxon>
        <taxon>Pseudomonadota</taxon>
        <taxon>Betaproteobacteria</taxon>
        <taxon>Nitrosomonadales</taxon>
        <taxon>Sterolibacteriaceae</taxon>
        <taxon>Sterolibacterium</taxon>
    </lineage>
</organism>
<evidence type="ECO:0000256" key="1">
    <source>
        <dbReference type="ARBA" id="ARBA00022478"/>
    </source>
</evidence>
<dbReference type="Pfam" id="PF01807">
    <property type="entry name" value="Zn_ribbon_DnaG"/>
    <property type="match status" value="1"/>
</dbReference>
<dbReference type="Gene3D" id="1.20.50.20">
    <property type="entry name" value="DnaG, RNA polymerase domain, helical bundle"/>
    <property type="match status" value="1"/>
</dbReference>
<dbReference type="Pfam" id="PF08278">
    <property type="entry name" value="DnaG_DnaB_bind"/>
    <property type="match status" value="1"/>
</dbReference>
<dbReference type="Gene3D" id="3.40.1360.10">
    <property type="match status" value="1"/>
</dbReference>
<dbReference type="GO" id="GO:0003677">
    <property type="term" value="F:DNA binding"/>
    <property type="evidence" value="ECO:0007669"/>
    <property type="project" value="UniProtKB-KW"/>
</dbReference>
<dbReference type="Gene3D" id="3.90.580.10">
    <property type="entry name" value="Zinc finger, CHC2-type domain"/>
    <property type="match status" value="1"/>
</dbReference>
<dbReference type="InterPro" id="IPR006171">
    <property type="entry name" value="TOPRIM_dom"/>
</dbReference>
<keyword evidence="3 12" id="KW-0808">Transferase</keyword>
<evidence type="ECO:0000256" key="8">
    <source>
        <dbReference type="ARBA" id="ARBA00022833"/>
    </source>
</evidence>
<dbReference type="Pfam" id="PF10410">
    <property type="entry name" value="DnaB_bind"/>
    <property type="match status" value="1"/>
</dbReference>
<evidence type="ECO:0000313" key="15">
    <source>
        <dbReference type="Proteomes" id="UP000242886"/>
    </source>
</evidence>
<comment type="domain">
    <text evidence="12">Contains an N-terminal zinc-binding domain, a central core domain that contains the primase activity, and a C-terminal DnaB-binding domain.</text>
</comment>
<dbReference type="InterPro" id="IPR016136">
    <property type="entry name" value="DNA_helicase_N/primase_C"/>
</dbReference>
<dbReference type="FunFam" id="3.90.980.10:FF:000001">
    <property type="entry name" value="DNA primase"/>
    <property type="match status" value="1"/>
</dbReference>
<dbReference type="InterPro" id="IPR013264">
    <property type="entry name" value="DNAG_N"/>
</dbReference>
<evidence type="ECO:0000256" key="3">
    <source>
        <dbReference type="ARBA" id="ARBA00022679"/>
    </source>
</evidence>
<evidence type="ECO:0000313" key="14">
    <source>
        <dbReference type="EMBL" id="SMB21038.1"/>
    </source>
</evidence>
<dbReference type="PANTHER" id="PTHR30313">
    <property type="entry name" value="DNA PRIMASE"/>
    <property type="match status" value="1"/>
</dbReference>
<dbReference type="NCBIfam" id="TIGR01391">
    <property type="entry name" value="dnaG"/>
    <property type="match status" value="1"/>
</dbReference>
<evidence type="ECO:0000256" key="7">
    <source>
        <dbReference type="ARBA" id="ARBA00022771"/>
    </source>
</evidence>
<keyword evidence="2 12" id="KW-0639">Primosome</keyword>
<dbReference type="Pfam" id="PF13155">
    <property type="entry name" value="Toprim_2"/>
    <property type="match status" value="1"/>
</dbReference>
<keyword evidence="10 12" id="KW-0238">DNA-binding</keyword>
<evidence type="ECO:0000256" key="5">
    <source>
        <dbReference type="ARBA" id="ARBA00022705"/>
    </source>
</evidence>
<keyword evidence="6 12" id="KW-0479">Metal-binding</keyword>
<dbReference type="SMART" id="SM00766">
    <property type="entry name" value="DnaG_DnaB_bind"/>
    <property type="match status" value="1"/>
</dbReference>
<dbReference type="SMART" id="SM00400">
    <property type="entry name" value="ZnF_CHCC"/>
    <property type="match status" value="1"/>
</dbReference>
<comment type="catalytic activity">
    <reaction evidence="12">
        <text>ssDNA + n NTP = ssDNA/pppN(pN)n-1 hybrid + (n-1) diphosphate.</text>
        <dbReference type="EC" id="2.7.7.101"/>
    </reaction>
</comment>
<accession>A0A7Z7MTW9</accession>
<keyword evidence="5 12" id="KW-0235">DNA replication</keyword>
<evidence type="ECO:0000256" key="12">
    <source>
        <dbReference type="HAMAP-Rule" id="MF_00974"/>
    </source>
</evidence>
<dbReference type="SUPFAM" id="SSF57783">
    <property type="entry name" value="Zinc beta-ribbon"/>
    <property type="match status" value="1"/>
</dbReference>
<dbReference type="InterPro" id="IPR002694">
    <property type="entry name" value="Znf_CHC2"/>
</dbReference>
<reference evidence="14" key="1">
    <citation type="submission" date="2017-03" db="EMBL/GenBank/DDBJ databases">
        <authorList>
            <consortium name="AG Boll"/>
        </authorList>
    </citation>
    <scope>NUCLEOTIDE SEQUENCE [LARGE SCALE GENOMIC DNA]</scope>
    <source>
        <strain evidence="14">Chol</strain>
    </source>
</reference>
<dbReference type="InterPro" id="IPR050219">
    <property type="entry name" value="DnaG_primase"/>
</dbReference>
<evidence type="ECO:0000256" key="4">
    <source>
        <dbReference type="ARBA" id="ARBA00022695"/>
    </source>
</evidence>
<sequence>MIPDSFIQELLARIDVVDVVERHVPLKKAGANYSACCPFHSEKTPSFTVSPSKQFYHCFGCGAHGSAIGFLMEYSGLGFVDAVEELAASVGLKVPQQAAAQRHDAHKIAPLTDYMARAAKYYREQLKASPRAIDYLRKRGLSGEIAARYGLGYAPDGWQNLESIFPGYGKAQEPAECGLVIDNEQGRRYDRFRDRIMFPILDQRGNVIGFGGRVLDKGEPKYLNSPETPLFEKGRELYGLPQARKAIREANAAIVVEGYMDVVGLAQLGVENVVASLGTATTGMHLQKLFKLTDRIVFCFDRDAAGDKAAWRAMEIGLEHLADNKSIEILQMPGNQDPDEFIREHGKDAFLAQARSATRLSEFMVKQLERQTKPYTAEGRAQLIHAAKPLLQRVSAPVLRVQLTKAIADLAQLSQSEVEAACELKPLSLRRSAPPRATQRPAARSIEHQLLENILHHPLRATRLPLDLVAGNTPEEAALRAIADAIDHGELLVSSGPGAAQMGMLIEYFRGSEHEATLTQYVSALASGGIDEQAGASAGEAMEIEFNDALERLRQAHLTREIAMLTHKERNGGLSVEERRLFADLLAQKNAAAAKPRQRG</sequence>
<comment type="subunit">
    <text evidence="12">Monomer. Interacts with DnaB.</text>
</comment>
<evidence type="ECO:0000259" key="13">
    <source>
        <dbReference type="PROSITE" id="PS50880"/>
    </source>
</evidence>
<dbReference type="Gene3D" id="1.10.860.10">
    <property type="entry name" value="DNAb Helicase, Chain A"/>
    <property type="match status" value="1"/>
</dbReference>
<dbReference type="InterPro" id="IPR034151">
    <property type="entry name" value="TOPRIM_DnaG_bac"/>
</dbReference>
<gene>
    <name evidence="12 14" type="primary">dnaG</name>
    <name evidence="14" type="ORF">SDENCHOL_10055</name>
</gene>
<dbReference type="SMART" id="SM00493">
    <property type="entry name" value="TOPRIM"/>
    <property type="match status" value="1"/>
</dbReference>
<comment type="function">
    <text evidence="12">RNA polymerase that catalyzes the synthesis of short RNA molecules used as primers for DNA polymerase during DNA replication.</text>
</comment>
<dbReference type="GO" id="GO:0006269">
    <property type="term" value="P:DNA replication, synthesis of primer"/>
    <property type="evidence" value="ECO:0007669"/>
    <property type="project" value="UniProtKB-UniRule"/>
</dbReference>
<dbReference type="PANTHER" id="PTHR30313:SF2">
    <property type="entry name" value="DNA PRIMASE"/>
    <property type="match status" value="1"/>
</dbReference>
<dbReference type="GO" id="GO:1990077">
    <property type="term" value="C:primosome complex"/>
    <property type="evidence" value="ECO:0007669"/>
    <property type="project" value="UniProtKB-KW"/>
</dbReference>
<dbReference type="HAMAP" id="MF_00974">
    <property type="entry name" value="DNA_primase_DnaG"/>
    <property type="match status" value="1"/>
</dbReference>
<dbReference type="GO" id="GO:0003899">
    <property type="term" value="F:DNA-directed RNA polymerase activity"/>
    <property type="evidence" value="ECO:0007669"/>
    <property type="project" value="UniProtKB-UniRule"/>
</dbReference>
<dbReference type="EC" id="2.7.7.101" evidence="12"/>
<keyword evidence="8 12" id="KW-0862">Zinc</keyword>
<dbReference type="Gene3D" id="3.90.980.10">
    <property type="entry name" value="DNA primase, catalytic core, N-terminal domain"/>
    <property type="match status" value="1"/>
</dbReference>
<dbReference type="GO" id="GO:0000428">
    <property type="term" value="C:DNA-directed RNA polymerase complex"/>
    <property type="evidence" value="ECO:0007669"/>
    <property type="project" value="UniProtKB-KW"/>
</dbReference>
<dbReference type="CDD" id="cd03364">
    <property type="entry name" value="TOPRIM_DnaG_primases"/>
    <property type="match status" value="1"/>
</dbReference>
<dbReference type="InterPro" id="IPR006295">
    <property type="entry name" value="DNA_primase_DnaG"/>
</dbReference>
<evidence type="ECO:0000256" key="9">
    <source>
        <dbReference type="ARBA" id="ARBA00022842"/>
    </source>
</evidence>
<dbReference type="InterPro" id="IPR037068">
    <property type="entry name" value="DNA_primase_core_N_sf"/>
</dbReference>
<keyword evidence="7 12" id="KW-0863">Zinc-finger</keyword>
<evidence type="ECO:0000256" key="2">
    <source>
        <dbReference type="ARBA" id="ARBA00022515"/>
    </source>
</evidence>
<comment type="similarity">
    <text evidence="12">Belongs to the DnaG primase family.</text>
</comment>
<dbReference type="SUPFAM" id="SSF56731">
    <property type="entry name" value="DNA primase core"/>
    <property type="match status" value="1"/>
</dbReference>
<dbReference type="Proteomes" id="UP000242886">
    <property type="component" value="Chromosome SDENCHOL"/>
</dbReference>
<dbReference type="InterPro" id="IPR013173">
    <property type="entry name" value="DNA_primase_DnaG_DnaB-bd_dom"/>
</dbReference>
<name>A0A7Z7MTW9_9PROT</name>
<dbReference type="GO" id="GO:0005737">
    <property type="term" value="C:cytoplasm"/>
    <property type="evidence" value="ECO:0007669"/>
    <property type="project" value="TreeGrafter"/>
</dbReference>
<evidence type="ECO:0000256" key="11">
    <source>
        <dbReference type="ARBA" id="ARBA00023163"/>
    </source>
</evidence>
<dbReference type="InterPro" id="IPR019475">
    <property type="entry name" value="DNA_primase_DnaB-bd"/>
</dbReference>
<dbReference type="FunFam" id="3.90.580.10:FF:000001">
    <property type="entry name" value="DNA primase"/>
    <property type="match status" value="1"/>
</dbReference>
<dbReference type="EMBL" id="LT837803">
    <property type="protein sequence ID" value="SMB21038.1"/>
    <property type="molecule type" value="Genomic_DNA"/>
</dbReference>
<keyword evidence="11 12" id="KW-0804">Transcription</keyword>
<dbReference type="GO" id="GO:0008270">
    <property type="term" value="F:zinc ion binding"/>
    <property type="evidence" value="ECO:0007669"/>
    <property type="project" value="UniProtKB-UniRule"/>
</dbReference>
<evidence type="ECO:0000256" key="10">
    <source>
        <dbReference type="ARBA" id="ARBA00023125"/>
    </source>
</evidence>
<feature type="domain" description="Toprim" evidence="13">
    <location>
        <begin position="251"/>
        <end position="333"/>
    </location>
</feature>
<dbReference type="PROSITE" id="PS50880">
    <property type="entry name" value="TOPRIM"/>
    <property type="match status" value="1"/>
</dbReference>
<dbReference type="AlphaFoldDB" id="A0A7Z7MTW9"/>
<dbReference type="InterPro" id="IPR036977">
    <property type="entry name" value="DNA_primase_Znf_CHC2"/>
</dbReference>
<keyword evidence="9" id="KW-0460">Magnesium</keyword>
<dbReference type="SUPFAM" id="SSF117023">
    <property type="entry name" value="DNA primase DnaG, C-terminal domain"/>
    <property type="match status" value="1"/>
</dbReference>
<dbReference type="InterPro" id="IPR030846">
    <property type="entry name" value="DnaG_bac"/>
</dbReference>
<keyword evidence="15" id="KW-1185">Reference proteome</keyword>
<evidence type="ECO:0000256" key="6">
    <source>
        <dbReference type="ARBA" id="ARBA00022723"/>
    </source>
</evidence>
<keyword evidence="1 12" id="KW-0240">DNA-directed RNA polymerase</keyword>
<dbReference type="Pfam" id="PF08275">
    <property type="entry name" value="DNAG_N"/>
    <property type="match status" value="1"/>
</dbReference>
<protein>
    <recommendedName>
        <fullName evidence="12">DNA primase</fullName>
        <ecNumber evidence="12">2.7.7.101</ecNumber>
    </recommendedName>
</protein>
<keyword evidence="4 12" id="KW-0548">Nucleotidyltransferase</keyword>
<proteinExistence type="inferred from homology"/>
<feature type="zinc finger region" description="CHC2-type" evidence="12">
    <location>
        <begin position="37"/>
        <end position="61"/>
    </location>
</feature>